<feature type="modified residue" description="N6-biotinyllysine" evidence="15">
    <location>
        <position position="1113"/>
    </location>
</feature>
<name>A0A432MPA3_9BACT</name>
<feature type="domain" description="ATP-grasp" evidence="18">
    <location>
        <begin position="123"/>
        <end position="321"/>
    </location>
</feature>
<evidence type="ECO:0000256" key="4">
    <source>
        <dbReference type="ARBA" id="ARBA00022432"/>
    </source>
</evidence>
<feature type="domain" description="Pyruvate carboxyltransferase" evidence="20">
    <location>
        <begin position="535"/>
        <end position="803"/>
    </location>
</feature>
<feature type="binding site" evidence="14">
    <location>
        <position position="742"/>
    </location>
    <ligand>
        <name>Mn(2+)</name>
        <dbReference type="ChEBI" id="CHEBI:29035"/>
    </ligand>
</feature>
<dbReference type="GO" id="GO:0006094">
    <property type="term" value="P:gluconeogenesis"/>
    <property type="evidence" value="ECO:0007669"/>
    <property type="project" value="UniProtKB-UniPathway"/>
</dbReference>
<dbReference type="AlphaFoldDB" id="A0A432MPA3"/>
<evidence type="ECO:0000313" key="22">
    <source>
        <dbReference type="Proteomes" id="UP000280296"/>
    </source>
</evidence>
<feature type="binding site" evidence="13">
    <location>
        <position position="238"/>
    </location>
    <ligand>
        <name>ATP</name>
        <dbReference type="ChEBI" id="CHEBI:30616"/>
    </ligand>
</feature>
<evidence type="ECO:0000256" key="14">
    <source>
        <dbReference type="PIRSR" id="PIRSR001594-3"/>
    </source>
</evidence>
<dbReference type="GO" id="GO:0004736">
    <property type="term" value="F:pyruvate carboxylase activity"/>
    <property type="evidence" value="ECO:0007669"/>
    <property type="project" value="UniProtKB-EC"/>
</dbReference>
<evidence type="ECO:0000259" key="18">
    <source>
        <dbReference type="PROSITE" id="PS50975"/>
    </source>
</evidence>
<feature type="binding site" description="via carbamate group" evidence="14">
    <location>
        <position position="713"/>
    </location>
    <ligand>
        <name>Mn(2+)</name>
        <dbReference type="ChEBI" id="CHEBI:29035"/>
    </ligand>
</feature>
<dbReference type="PROSITE" id="PS50975">
    <property type="entry name" value="ATP_GRASP"/>
    <property type="match status" value="1"/>
</dbReference>
<dbReference type="PROSITE" id="PS00188">
    <property type="entry name" value="BIOTIN"/>
    <property type="match status" value="1"/>
</dbReference>
<dbReference type="InterPro" id="IPR001882">
    <property type="entry name" value="Biotin_BS"/>
</dbReference>
<feature type="domain" description="Biotin carboxylation" evidence="19">
    <location>
        <begin position="3"/>
        <end position="457"/>
    </location>
</feature>
<dbReference type="Gene3D" id="3.20.20.70">
    <property type="entry name" value="Aldolase class I"/>
    <property type="match status" value="1"/>
</dbReference>
<dbReference type="EMBL" id="RYZH01000006">
    <property type="protein sequence ID" value="RUL88936.1"/>
    <property type="molecule type" value="Genomic_DNA"/>
</dbReference>
<reference evidence="21 22" key="2">
    <citation type="submission" date="2019-01" db="EMBL/GenBank/DDBJ databases">
        <title>Tautonia sociabilis, a novel thermotolerant planctomycete of Isosphaeraceae family, isolated from a 4000 m deep subterranean habitat.</title>
        <authorList>
            <person name="Kovaleva O.L."/>
            <person name="Elcheninov A.G."/>
            <person name="Van Heerden E."/>
            <person name="Toshchakov S.V."/>
            <person name="Novikov A."/>
            <person name="Bonch-Osmolovskaya E.A."/>
            <person name="Kublanov I.V."/>
        </authorList>
    </citation>
    <scope>NUCLEOTIDE SEQUENCE [LARGE SCALE GENOMIC DNA]</scope>
    <source>
        <strain evidence="21 22">GM2012</strain>
    </source>
</reference>
<dbReference type="PROSITE" id="PS50968">
    <property type="entry name" value="BIOTINYL_LIPOYL"/>
    <property type="match status" value="1"/>
</dbReference>
<dbReference type="UniPathway" id="UPA00138"/>
<evidence type="ECO:0000256" key="3">
    <source>
        <dbReference type="ARBA" id="ARBA00013057"/>
    </source>
</evidence>
<keyword evidence="7 11" id="KW-0547">Nucleotide-binding</keyword>
<dbReference type="SUPFAM" id="SSF52440">
    <property type="entry name" value="PreATP-grasp domain"/>
    <property type="match status" value="1"/>
</dbReference>
<evidence type="ECO:0000256" key="7">
    <source>
        <dbReference type="ARBA" id="ARBA00022741"/>
    </source>
</evidence>
<dbReference type="InterPro" id="IPR011054">
    <property type="entry name" value="Rudment_hybrid_motif"/>
</dbReference>
<evidence type="ECO:0000259" key="19">
    <source>
        <dbReference type="PROSITE" id="PS50979"/>
    </source>
</evidence>
<dbReference type="SUPFAM" id="SSF51246">
    <property type="entry name" value="Rudiment single hybrid motif"/>
    <property type="match status" value="1"/>
</dbReference>
<dbReference type="CDD" id="cd06850">
    <property type="entry name" value="biotinyl_domain"/>
    <property type="match status" value="1"/>
</dbReference>
<dbReference type="InterPro" id="IPR000089">
    <property type="entry name" value="Biotin_lipoyl"/>
</dbReference>
<dbReference type="InterPro" id="IPR011053">
    <property type="entry name" value="Single_hybrid_motif"/>
</dbReference>
<dbReference type="Gene3D" id="3.30.470.20">
    <property type="entry name" value="ATP-grasp fold, B domain"/>
    <property type="match status" value="1"/>
</dbReference>
<dbReference type="NCBIfam" id="NF009554">
    <property type="entry name" value="PRK12999.1"/>
    <property type="match status" value="1"/>
</dbReference>
<feature type="domain" description="Lipoyl-binding" evidence="17">
    <location>
        <begin position="1072"/>
        <end position="1147"/>
    </location>
</feature>
<comment type="function">
    <text evidence="11">Catalyzes a 2-step reaction, involving the ATP-dependent carboxylation of the covalently attached biotin in the first step and the transfer of the carboxyl group to pyruvate in the second.</text>
</comment>
<evidence type="ECO:0000259" key="17">
    <source>
        <dbReference type="PROSITE" id="PS50968"/>
    </source>
</evidence>
<dbReference type="InterPro" id="IPR000891">
    <property type="entry name" value="PYR_CT"/>
</dbReference>
<reference evidence="21 22" key="1">
    <citation type="submission" date="2018-12" db="EMBL/GenBank/DDBJ databases">
        <authorList>
            <person name="Toschakov S.V."/>
        </authorList>
    </citation>
    <scope>NUCLEOTIDE SEQUENCE [LARGE SCALE GENOMIC DNA]</scope>
    <source>
        <strain evidence="21 22">GM2012</strain>
    </source>
</reference>
<keyword evidence="21" id="KW-0670">Pyruvate</keyword>
<dbReference type="Proteomes" id="UP000280296">
    <property type="component" value="Unassembled WGS sequence"/>
</dbReference>
<keyword evidence="9 11" id="KW-0092">Biotin</keyword>
<evidence type="ECO:0000256" key="6">
    <source>
        <dbReference type="ARBA" id="ARBA00022723"/>
    </source>
</evidence>
<dbReference type="InterPro" id="IPR005481">
    <property type="entry name" value="BC-like_N"/>
</dbReference>
<feature type="binding site" evidence="13">
    <location>
        <position position="877"/>
    </location>
    <ligand>
        <name>substrate</name>
    </ligand>
</feature>
<evidence type="ECO:0000256" key="11">
    <source>
        <dbReference type="PIRNR" id="PIRNR001594"/>
    </source>
</evidence>
<dbReference type="Gene3D" id="3.10.600.10">
    <property type="entry name" value="pyruvate carboxylase f1077a mutant domain"/>
    <property type="match status" value="1"/>
</dbReference>
<evidence type="ECO:0000256" key="2">
    <source>
        <dbReference type="ARBA" id="ARBA00004742"/>
    </source>
</evidence>
<keyword evidence="10" id="KW-0511">Multifunctional enzyme</keyword>
<dbReference type="Gene3D" id="2.40.50.100">
    <property type="match status" value="1"/>
</dbReference>
<dbReference type="PROSITE" id="PS00867">
    <property type="entry name" value="CPSASE_2"/>
    <property type="match status" value="1"/>
</dbReference>
<feature type="modified residue" description="N6-carboxylysine" evidence="15">
    <location>
        <position position="713"/>
    </location>
</feature>
<feature type="binding site" evidence="14">
    <location>
        <position position="744"/>
    </location>
    <ligand>
        <name>Mn(2+)</name>
        <dbReference type="ChEBI" id="CHEBI:29035"/>
    </ligand>
</feature>
<gene>
    <name evidence="21" type="ORF">TsocGM_04895</name>
</gene>
<evidence type="ECO:0000256" key="9">
    <source>
        <dbReference type="ARBA" id="ARBA00023267"/>
    </source>
</evidence>
<dbReference type="NCBIfam" id="NF006761">
    <property type="entry name" value="PRK09282.1"/>
    <property type="match status" value="1"/>
</dbReference>
<evidence type="ECO:0000256" key="15">
    <source>
        <dbReference type="PIRSR" id="PIRSR001594-4"/>
    </source>
</evidence>
<feature type="region of interest" description="Disordered" evidence="16">
    <location>
        <begin position="491"/>
        <end position="515"/>
    </location>
</feature>
<dbReference type="InterPro" id="IPR013785">
    <property type="entry name" value="Aldolase_TIM"/>
</dbReference>
<evidence type="ECO:0000256" key="8">
    <source>
        <dbReference type="ARBA" id="ARBA00022840"/>
    </source>
</evidence>
<feature type="binding site" evidence="14">
    <location>
        <position position="544"/>
    </location>
    <ligand>
        <name>Mn(2+)</name>
        <dbReference type="ChEBI" id="CHEBI:29035"/>
    </ligand>
</feature>
<dbReference type="NCBIfam" id="TIGR01235">
    <property type="entry name" value="pyruv_carbox"/>
    <property type="match status" value="1"/>
</dbReference>
<feature type="binding site" evidence="13">
    <location>
        <position position="119"/>
    </location>
    <ligand>
        <name>ATP</name>
        <dbReference type="ChEBI" id="CHEBI:30616"/>
    </ligand>
</feature>
<dbReference type="GO" id="GO:0005524">
    <property type="term" value="F:ATP binding"/>
    <property type="evidence" value="ECO:0007669"/>
    <property type="project" value="UniProtKB-UniRule"/>
</dbReference>
<dbReference type="InterPro" id="IPR005482">
    <property type="entry name" value="Biotin_COase_C"/>
</dbReference>
<dbReference type="CDD" id="cd07937">
    <property type="entry name" value="DRE_TIM_PC_TC_5S"/>
    <property type="match status" value="1"/>
</dbReference>
<dbReference type="Pfam" id="PF02786">
    <property type="entry name" value="CPSase_L_D2"/>
    <property type="match status" value="1"/>
</dbReference>
<comment type="cofactor">
    <cofactor evidence="1 11">
        <name>biotin</name>
        <dbReference type="ChEBI" id="CHEBI:57586"/>
    </cofactor>
</comment>
<dbReference type="SUPFAM" id="SSF51230">
    <property type="entry name" value="Single hybrid motif"/>
    <property type="match status" value="1"/>
</dbReference>
<dbReference type="PANTHER" id="PTHR43778:SF2">
    <property type="entry name" value="PYRUVATE CARBOXYLASE, MITOCHONDRIAL"/>
    <property type="match status" value="1"/>
</dbReference>
<dbReference type="InterPro" id="IPR005930">
    <property type="entry name" value="Pyruv_COase"/>
</dbReference>
<dbReference type="EC" id="6.4.1.1" evidence="3 11"/>
<keyword evidence="22" id="KW-1185">Reference proteome</keyword>
<dbReference type="Pfam" id="PF02436">
    <property type="entry name" value="PYC_OADA"/>
    <property type="match status" value="1"/>
</dbReference>
<dbReference type="FunFam" id="3.30.470.20:FF:000012">
    <property type="entry name" value="Pyruvate carboxylase"/>
    <property type="match status" value="1"/>
</dbReference>
<dbReference type="InterPro" id="IPR011764">
    <property type="entry name" value="Biotin_carboxylation_dom"/>
</dbReference>
<dbReference type="Pfam" id="PF00289">
    <property type="entry name" value="Biotin_carb_N"/>
    <property type="match status" value="1"/>
</dbReference>
<dbReference type="SUPFAM" id="SSF51569">
    <property type="entry name" value="Aldolase"/>
    <property type="match status" value="1"/>
</dbReference>
<dbReference type="Pfam" id="PF00364">
    <property type="entry name" value="Biotin_lipoyl"/>
    <property type="match status" value="1"/>
</dbReference>
<organism evidence="21 22">
    <name type="scientific">Tautonia sociabilis</name>
    <dbReference type="NCBI Taxonomy" id="2080755"/>
    <lineage>
        <taxon>Bacteria</taxon>
        <taxon>Pseudomonadati</taxon>
        <taxon>Planctomycetota</taxon>
        <taxon>Planctomycetia</taxon>
        <taxon>Isosphaerales</taxon>
        <taxon>Isosphaeraceae</taxon>
        <taxon>Tautonia</taxon>
    </lineage>
</organism>
<evidence type="ECO:0000256" key="1">
    <source>
        <dbReference type="ARBA" id="ARBA00001953"/>
    </source>
</evidence>
<feature type="binding site" evidence="13">
    <location>
        <position position="616"/>
    </location>
    <ligand>
        <name>substrate</name>
    </ligand>
</feature>
<dbReference type="SUPFAM" id="SSF56059">
    <property type="entry name" value="Glutathione synthetase ATP-binding domain-like"/>
    <property type="match status" value="1"/>
</dbReference>
<dbReference type="OrthoDB" id="9807469at2"/>
<evidence type="ECO:0000256" key="5">
    <source>
        <dbReference type="ARBA" id="ARBA00022598"/>
    </source>
</evidence>
<dbReference type="InterPro" id="IPR011761">
    <property type="entry name" value="ATP-grasp"/>
</dbReference>
<evidence type="ECO:0000313" key="21">
    <source>
        <dbReference type="EMBL" id="RUL88936.1"/>
    </source>
</evidence>
<dbReference type="SUPFAM" id="SSF89000">
    <property type="entry name" value="post-HMGL domain-like"/>
    <property type="match status" value="1"/>
</dbReference>
<comment type="pathway">
    <text evidence="2">Carbohydrate biosynthesis; gluconeogenesis.</text>
</comment>
<keyword evidence="6 14" id="KW-0479">Metal-binding</keyword>
<dbReference type="PROSITE" id="PS50991">
    <property type="entry name" value="PYR_CT"/>
    <property type="match status" value="1"/>
</dbReference>
<feature type="binding site" evidence="13">
    <location>
        <position position="203"/>
    </location>
    <ligand>
        <name>ATP</name>
        <dbReference type="ChEBI" id="CHEBI:30616"/>
    </ligand>
</feature>
<dbReference type="PROSITE" id="PS00866">
    <property type="entry name" value="CPSASE_1"/>
    <property type="match status" value="1"/>
</dbReference>
<dbReference type="GO" id="GO:0046872">
    <property type="term" value="F:metal ion binding"/>
    <property type="evidence" value="ECO:0007669"/>
    <property type="project" value="UniProtKB-KW"/>
</dbReference>
<keyword evidence="8 11" id="KW-0067">ATP-binding</keyword>
<evidence type="ECO:0000256" key="16">
    <source>
        <dbReference type="SAM" id="MobiDB-lite"/>
    </source>
</evidence>
<dbReference type="Pfam" id="PF02785">
    <property type="entry name" value="Biotin_carb_C"/>
    <property type="match status" value="1"/>
</dbReference>
<dbReference type="PIRSF" id="PIRSF001594">
    <property type="entry name" value="Pyruv_carbox"/>
    <property type="match status" value="1"/>
</dbReference>
<keyword evidence="5 11" id="KW-0436">Ligase</keyword>
<sequence length="1149" mass="125579">MPAFRKLLVANRGEIAIRVFRSAHELGLRTVAIYSHEDRFAMHRLKADEAYAVGRPGEPIRSYLGIETIVELAVEKGVDAIHPGYGFLSENAAFARACEAAGISWVGPRPELLDLLGDKVAARKLAVEAGVPVLGGTSEPILPGPEARAKAEAMGFPVIVKAAMGGGGRGMRVVEDPALLDDALDQARREAQTAFGCPDVFLEKFIRKAKHIEVQLLGDSHGNLVHLYERDCSVQRRHQKIIEIAPAASLDPSLRQAICDAALALGRHCGYDNAGTVEFLVDAEANQFFFIEVNPRIQVEHTVTEMITGVDLIKSQILIASGVPLSDPEIDLPDQQSVEVHGHAFQCRITTEDPENNFTPDYGRITHYRSPGGMGLRLDSGTAITGAIVTPFYDSMLVKVSAQGRRFIDAVNRMKRALAEFRVRGVKTNIPFLLNVIDHPDFIAGRCTTRFIDQTPDLFKFPRRQDRASRLLGFAADVAVNGFPGVVRPANYTAPPEPEPPAYPHGSPIPDGSRQRLQRLGPEKFAEWIRQQPQLLLTDTTFRDAHQSLLATRMRTREMLRVASSYARLCPEVFSIEMWGGATFDTAMRFLKEDPWDRLAQLRAEIPNILFQMLLRGSNAVGYTSYPDNVVRAFVKEAAAAGIDLFRVFDSLNWVPNMEVSIEAIREAGALCEAAICYTGDILDPKRSKYDLNYYVSMAKELEQRGANLIAIKDMAGLCKPYAAERLIKALREEVGLPIHFHTHDIGGAQAASVLKGAEVGLDIADGAVASMAGLTSQPSLNAIVESLRFTPRETGINPSHLIAMSQYWEAARSLYAPFETGQKSPSAEVYAYEMPGGQYTNLYQQAKALGLDDRWPEVCSMYAQVNLLFGDIVKVTPSSKVVGDMALFMVANNLGPDDVLDESRELAFPESVVEFMEGRLGQPPGGFPPALQARILKGRPPLTDRPGKDLPPADLEAARAKAAELLGREATARDALSLLLYPRVFPDLASHQRAHSDTSVLPTTVFFFGPEIGVEHPIEIEPGKTLIVKLLAIGEPHVDGTRTAFFELNGQPREVIVADRSLASAVVHAPKADPNDPNQIASPLPGLVVGVAVSPGDPIRKGQKLLSIEAMKMETTLYAERPGRVAEVLATVGLQVQTGDLLIRLTDE</sequence>
<dbReference type="FunFam" id="3.20.20.70:FF:000033">
    <property type="entry name" value="Pyruvate carboxylase"/>
    <property type="match status" value="1"/>
</dbReference>
<dbReference type="RefSeq" id="WP_126724187.1">
    <property type="nucleotide sequence ID" value="NZ_RYZH01000006.1"/>
</dbReference>
<dbReference type="PROSITE" id="PS50979">
    <property type="entry name" value="BC"/>
    <property type="match status" value="1"/>
</dbReference>
<evidence type="ECO:0000256" key="10">
    <source>
        <dbReference type="ARBA" id="ARBA00023268"/>
    </source>
</evidence>
<dbReference type="PANTHER" id="PTHR43778">
    <property type="entry name" value="PYRUVATE CARBOXYLASE"/>
    <property type="match status" value="1"/>
</dbReference>
<feature type="active site" evidence="12">
    <location>
        <position position="296"/>
    </location>
</feature>
<accession>A0A432MPA3</accession>
<dbReference type="InterPro" id="IPR003379">
    <property type="entry name" value="Carboxylase_cons_dom"/>
</dbReference>
<dbReference type="InterPro" id="IPR055268">
    <property type="entry name" value="PCB-like"/>
</dbReference>
<dbReference type="InterPro" id="IPR016185">
    <property type="entry name" value="PreATP-grasp_dom_sf"/>
</dbReference>
<evidence type="ECO:0000256" key="12">
    <source>
        <dbReference type="PIRSR" id="PIRSR001594-1"/>
    </source>
</evidence>
<comment type="caution">
    <text evidence="21">The sequence shown here is derived from an EMBL/GenBank/DDBJ whole genome shotgun (WGS) entry which is preliminary data.</text>
</comment>
<dbReference type="SMART" id="SM00878">
    <property type="entry name" value="Biotin_carb_C"/>
    <property type="match status" value="1"/>
</dbReference>
<dbReference type="InterPro" id="IPR005479">
    <property type="entry name" value="CPAse_ATP-bd"/>
</dbReference>
<proteinExistence type="predicted"/>
<evidence type="ECO:0000256" key="13">
    <source>
        <dbReference type="PIRSR" id="PIRSR001594-2"/>
    </source>
</evidence>
<dbReference type="Pfam" id="PF00682">
    <property type="entry name" value="HMGL-like"/>
    <property type="match status" value="1"/>
</dbReference>
<dbReference type="FunFam" id="3.40.50.20:FF:000010">
    <property type="entry name" value="Propionyl-CoA carboxylase subunit alpha"/>
    <property type="match status" value="1"/>
</dbReference>
<dbReference type="GO" id="GO:0005737">
    <property type="term" value="C:cytoplasm"/>
    <property type="evidence" value="ECO:0007669"/>
    <property type="project" value="TreeGrafter"/>
</dbReference>
<keyword evidence="4" id="KW-0312">Gluconeogenesis</keyword>
<protein>
    <recommendedName>
        <fullName evidence="3 11">Pyruvate carboxylase</fullName>
        <ecNumber evidence="3 11">6.4.1.1</ecNumber>
    </recommendedName>
</protein>
<comment type="catalytic activity">
    <reaction evidence="11">
        <text>hydrogencarbonate + pyruvate + ATP = oxaloacetate + ADP + phosphate + H(+)</text>
        <dbReference type="Rhea" id="RHEA:20844"/>
        <dbReference type="ChEBI" id="CHEBI:15361"/>
        <dbReference type="ChEBI" id="CHEBI:15378"/>
        <dbReference type="ChEBI" id="CHEBI:16452"/>
        <dbReference type="ChEBI" id="CHEBI:17544"/>
        <dbReference type="ChEBI" id="CHEBI:30616"/>
        <dbReference type="ChEBI" id="CHEBI:43474"/>
        <dbReference type="ChEBI" id="CHEBI:456216"/>
        <dbReference type="EC" id="6.4.1.1"/>
    </reaction>
</comment>
<evidence type="ECO:0000259" key="20">
    <source>
        <dbReference type="PROSITE" id="PS50991"/>
    </source>
</evidence>